<dbReference type="PANTHER" id="PTHR30478">
    <property type="entry name" value="DNA POLYMERASE III SUBUNIT BETA"/>
    <property type="match status" value="1"/>
</dbReference>
<keyword evidence="5 10" id="KW-0808">Transferase</keyword>
<evidence type="ECO:0000313" key="15">
    <source>
        <dbReference type="Proteomes" id="UP001501410"/>
    </source>
</evidence>
<dbReference type="InterPro" id="IPR001001">
    <property type="entry name" value="DNA_polIII_beta"/>
</dbReference>
<accession>A0ABP8MM74</accession>
<keyword evidence="6 10" id="KW-0548">Nucleotidyltransferase</keyword>
<keyword evidence="4 10" id="KW-0963">Cytoplasm</keyword>
<dbReference type="Pfam" id="PF00712">
    <property type="entry name" value="DNA_pol3_beta"/>
    <property type="match status" value="1"/>
</dbReference>
<evidence type="ECO:0000256" key="1">
    <source>
        <dbReference type="ARBA" id="ARBA00004496"/>
    </source>
</evidence>
<evidence type="ECO:0000256" key="8">
    <source>
        <dbReference type="ARBA" id="ARBA00022932"/>
    </source>
</evidence>
<keyword evidence="15" id="KW-1185">Reference proteome</keyword>
<comment type="subunit">
    <text evidence="10">Forms a ring-shaped head-to-tail homodimer around DNA.</text>
</comment>
<dbReference type="Pfam" id="PF02768">
    <property type="entry name" value="DNA_pol3_beta_3"/>
    <property type="match status" value="1"/>
</dbReference>
<comment type="similarity">
    <text evidence="2 10">Belongs to the beta sliding clamp family.</text>
</comment>
<name>A0ABP8MM74_9BACT</name>
<protein>
    <recommendedName>
        <fullName evidence="3 10">Beta sliding clamp</fullName>
    </recommendedName>
</protein>
<evidence type="ECO:0000259" key="13">
    <source>
        <dbReference type="Pfam" id="PF02768"/>
    </source>
</evidence>
<keyword evidence="9" id="KW-0238">DNA-binding</keyword>
<gene>
    <name evidence="14" type="primary">dnaN</name>
    <name evidence="14" type="ORF">GCM10023092_08600</name>
</gene>
<feature type="domain" description="DNA polymerase III beta sliding clamp central" evidence="12">
    <location>
        <begin position="136"/>
        <end position="245"/>
    </location>
</feature>
<comment type="subcellular location">
    <subcellularLocation>
        <location evidence="1 10">Cytoplasm</location>
    </subcellularLocation>
</comment>
<reference evidence="15" key="1">
    <citation type="journal article" date="2019" name="Int. J. Syst. Evol. Microbiol.">
        <title>The Global Catalogue of Microorganisms (GCM) 10K type strain sequencing project: providing services to taxonomists for standard genome sequencing and annotation.</title>
        <authorList>
            <consortium name="The Broad Institute Genomics Platform"/>
            <consortium name="The Broad Institute Genome Sequencing Center for Infectious Disease"/>
            <person name="Wu L."/>
            <person name="Ma J."/>
        </authorList>
    </citation>
    <scope>NUCLEOTIDE SEQUENCE [LARGE SCALE GENOMIC DNA]</scope>
    <source>
        <strain evidence="15">JCM 31921</strain>
    </source>
</reference>
<dbReference type="Gene3D" id="3.70.10.10">
    <property type="match status" value="1"/>
</dbReference>
<dbReference type="SUPFAM" id="SSF55979">
    <property type="entry name" value="DNA clamp"/>
    <property type="match status" value="3"/>
</dbReference>
<feature type="domain" description="DNA polymerase III beta sliding clamp C-terminal" evidence="13">
    <location>
        <begin position="248"/>
        <end position="365"/>
    </location>
</feature>
<dbReference type="PIRSF" id="PIRSF000804">
    <property type="entry name" value="DNA_pol_III_b"/>
    <property type="match status" value="1"/>
</dbReference>
<evidence type="ECO:0000256" key="7">
    <source>
        <dbReference type="ARBA" id="ARBA00022705"/>
    </source>
</evidence>
<keyword evidence="7 10" id="KW-0235">DNA replication</keyword>
<proteinExistence type="inferred from homology"/>
<dbReference type="InterPro" id="IPR022637">
    <property type="entry name" value="DNA_polIII_beta_cen"/>
</dbReference>
<dbReference type="InterPro" id="IPR022635">
    <property type="entry name" value="DNA_polIII_beta_C"/>
</dbReference>
<dbReference type="SMART" id="SM00480">
    <property type="entry name" value="POL3Bc"/>
    <property type="match status" value="1"/>
</dbReference>
<organism evidence="14 15">
    <name type="scientific">Rurimicrobium arvi</name>
    <dbReference type="NCBI Taxonomy" id="2049916"/>
    <lineage>
        <taxon>Bacteria</taxon>
        <taxon>Pseudomonadati</taxon>
        <taxon>Bacteroidota</taxon>
        <taxon>Chitinophagia</taxon>
        <taxon>Chitinophagales</taxon>
        <taxon>Chitinophagaceae</taxon>
        <taxon>Rurimicrobium</taxon>
    </lineage>
</organism>
<evidence type="ECO:0000256" key="5">
    <source>
        <dbReference type="ARBA" id="ARBA00022679"/>
    </source>
</evidence>
<dbReference type="Gene3D" id="3.10.150.10">
    <property type="entry name" value="DNA Polymerase III, subunit A, domain 2"/>
    <property type="match status" value="1"/>
</dbReference>
<comment type="function">
    <text evidence="10">Confers DNA tethering and processivity to DNA polymerases and other proteins. Acts as a clamp, forming a ring around DNA (a reaction catalyzed by the clamp-loading complex) which diffuses in an ATP-independent manner freely and bidirectionally along dsDNA. Initially characterized for its ability to contact the catalytic subunit of DNA polymerase III (Pol III), a complex, multichain enzyme responsible for most of the replicative synthesis in bacteria; Pol III exhibits 3'-5' exonuclease proofreading activity. The beta chain is required for initiation of replication as well as for processivity of DNA replication.</text>
</comment>
<evidence type="ECO:0000256" key="10">
    <source>
        <dbReference type="PIRNR" id="PIRNR000804"/>
    </source>
</evidence>
<dbReference type="EMBL" id="BAABEZ010000004">
    <property type="protein sequence ID" value="GAA4451260.1"/>
    <property type="molecule type" value="Genomic_DNA"/>
</dbReference>
<sequence length="374" mass="41248">MRFIVRSGYLLKNLQLIGGVAGSNAVLGVLEDFLFELKGNTLSLSASDLETMMRVEIEVTGATDDGRICIPSKILTEYLKNLPDQPITITVNQSDRSIDIKSDFGKYKISGENADDFPKEPQPGDATSFSISAIALLESIGKTLFAVSNDSLRPAMTGVFFQLEEGGDINFVATDAHRLVKLSRSGIEHKGADGFIVPKKGLQQMRNVLPAEDTQLEISYNSSHIFVTNDKMRMSCRLVDARFPDYKAVVPTNNPYNLVINRADLISALRRLSVFASKTTSQVVFDIVGNSLTISAQDIDFSYEGKETMTCQYTGEDMKIAFNAKSMIELLSNLEGEEVQLELSTPTRAGIFRPMEKNENEDVLMLLMPLMVGV</sequence>
<comment type="caution">
    <text evidence="14">The sequence shown here is derived from an EMBL/GenBank/DDBJ whole genome shotgun (WGS) entry which is preliminary data.</text>
</comment>
<evidence type="ECO:0000256" key="6">
    <source>
        <dbReference type="ARBA" id="ARBA00022695"/>
    </source>
</evidence>
<evidence type="ECO:0000259" key="12">
    <source>
        <dbReference type="Pfam" id="PF02767"/>
    </source>
</evidence>
<keyword evidence="8 10" id="KW-0239">DNA-directed DNA polymerase</keyword>
<evidence type="ECO:0000256" key="4">
    <source>
        <dbReference type="ARBA" id="ARBA00022490"/>
    </source>
</evidence>
<evidence type="ECO:0000259" key="11">
    <source>
        <dbReference type="Pfam" id="PF00712"/>
    </source>
</evidence>
<dbReference type="RefSeq" id="WP_344823044.1">
    <property type="nucleotide sequence ID" value="NZ_BAABEZ010000004.1"/>
</dbReference>
<dbReference type="CDD" id="cd00140">
    <property type="entry name" value="beta_clamp"/>
    <property type="match status" value="1"/>
</dbReference>
<dbReference type="PANTHER" id="PTHR30478:SF0">
    <property type="entry name" value="BETA SLIDING CLAMP"/>
    <property type="match status" value="1"/>
</dbReference>
<dbReference type="NCBIfam" id="TIGR00663">
    <property type="entry name" value="dnan"/>
    <property type="match status" value="1"/>
</dbReference>
<dbReference type="Pfam" id="PF02767">
    <property type="entry name" value="DNA_pol3_beta_2"/>
    <property type="match status" value="1"/>
</dbReference>
<dbReference type="InterPro" id="IPR022634">
    <property type="entry name" value="DNA_polIII_beta_N"/>
</dbReference>
<evidence type="ECO:0000256" key="3">
    <source>
        <dbReference type="ARBA" id="ARBA00021035"/>
    </source>
</evidence>
<evidence type="ECO:0000313" key="14">
    <source>
        <dbReference type="EMBL" id="GAA4451260.1"/>
    </source>
</evidence>
<feature type="domain" description="DNA polymerase III beta sliding clamp N-terminal" evidence="11">
    <location>
        <begin position="1"/>
        <end position="119"/>
    </location>
</feature>
<dbReference type="InterPro" id="IPR046938">
    <property type="entry name" value="DNA_clamp_sf"/>
</dbReference>
<evidence type="ECO:0000256" key="9">
    <source>
        <dbReference type="ARBA" id="ARBA00023125"/>
    </source>
</evidence>
<dbReference type="Proteomes" id="UP001501410">
    <property type="component" value="Unassembled WGS sequence"/>
</dbReference>
<evidence type="ECO:0000256" key="2">
    <source>
        <dbReference type="ARBA" id="ARBA00010752"/>
    </source>
</evidence>